<dbReference type="SMART" id="SM00062">
    <property type="entry name" value="PBPb"/>
    <property type="match status" value="1"/>
</dbReference>
<keyword evidence="3 4" id="KW-0732">Signal</keyword>
<dbReference type="RefSeq" id="WP_160773611.1">
    <property type="nucleotide sequence ID" value="NZ_WUMV01000001.1"/>
</dbReference>
<sequence>MVRVTRRSLVKSAAAGALALAVSSAAVLPSLAADKITVGALRFTSHAPSFVAFERGYFADEGLDVEFKFFQAAQPMAVAIASGDVDFAVTAISGGLISLADKGAIKVIGGALIEEEDIDGQMILVSKKAYDEGVKTPADLKGRSFGITQAGSSFHYMAHKIADKEGFERSEITLKPLQKVGAIIGALKSGQIDAWTIVPHIAKPLAGGDEIEAIGLVADYIPNYQVTTVFTSTENATEKPELTKRFLAAFSKGAADFNAALVDKSAGDEAAEEMVRLIHKYVYTDRPYEKAAPSIRNGAMRVNEGAALNLTSVKDQLDWFKSEGLVPEGVTIEKLVDASYVETY</sequence>
<reference evidence="6 7" key="1">
    <citation type="submission" date="2019-12" db="EMBL/GenBank/DDBJ databases">
        <authorList>
            <person name="Li M."/>
        </authorList>
    </citation>
    <scope>NUCLEOTIDE SEQUENCE [LARGE SCALE GENOMIC DNA]</scope>
    <source>
        <strain evidence="6 7">GBMRC 2046</strain>
    </source>
</reference>
<keyword evidence="7" id="KW-1185">Reference proteome</keyword>
<evidence type="ECO:0000259" key="5">
    <source>
        <dbReference type="SMART" id="SM00062"/>
    </source>
</evidence>
<feature type="domain" description="Solute-binding protein family 3/N-terminal" evidence="5">
    <location>
        <begin position="35"/>
        <end position="285"/>
    </location>
</feature>
<gene>
    <name evidence="6" type="ORF">GR183_00400</name>
</gene>
<evidence type="ECO:0000313" key="7">
    <source>
        <dbReference type="Proteomes" id="UP000433101"/>
    </source>
</evidence>
<name>A0A7X3LQR9_9HYPH</name>
<dbReference type="AlphaFoldDB" id="A0A7X3LQR9"/>
<evidence type="ECO:0000256" key="3">
    <source>
        <dbReference type="ARBA" id="ARBA00022729"/>
    </source>
</evidence>
<accession>A0A7X3LQR9</accession>
<dbReference type="PANTHER" id="PTHR30024">
    <property type="entry name" value="ALIPHATIC SULFONATES-BINDING PROTEIN-RELATED"/>
    <property type="match status" value="1"/>
</dbReference>
<proteinExistence type="inferred from homology"/>
<dbReference type="GO" id="GO:0042597">
    <property type="term" value="C:periplasmic space"/>
    <property type="evidence" value="ECO:0007669"/>
    <property type="project" value="UniProtKB-SubCell"/>
</dbReference>
<comment type="caution">
    <text evidence="6">The sequence shown here is derived from an EMBL/GenBank/DDBJ whole genome shotgun (WGS) entry which is preliminary data.</text>
</comment>
<dbReference type="InterPro" id="IPR006311">
    <property type="entry name" value="TAT_signal"/>
</dbReference>
<dbReference type="InterPro" id="IPR001638">
    <property type="entry name" value="Solute-binding_3/MltF_N"/>
</dbReference>
<dbReference type="EMBL" id="WUMV01000001">
    <property type="protein sequence ID" value="MXN63349.1"/>
    <property type="molecule type" value="Genomic_DNA"/>
</dbReference>
<dbReference type="SUPFAM" id="SSF53850">
    <property type="entry name" value="Periplasmic binding protein-like II"/>
    <property type="match status" value="1"/>
</dbReference>
<dbReference type="PANTHER" id="PTHR30024:SF47">
    <property type="entry name" value="TAURINE-BINDING PERIPLASMIC PROTEIN"/>
    <property type="match status" value="1"/>
</dbReference>
<feature type="chain" id="PRO_5031139901" evidence="4">
    <location>
        <begin position="33"/>
        <end position="344"/>
    </location>
</feature>
<dbReference type="Proteomes" id="UP000433101">
    <property type="component" value="Unassembled WGS sequence"/>
</dbReference>
<protein>
    <submittedName>
        <fullName evidence="6">ABC transporter substrate-binding protein</fullName>
    </submittedName>
</protein>
<comment type="subcellular location">
    <subcellularLocation>
        <location evidence="1">Periplasm</location>
    </subcellularLocation>
</comment>
<evidence type="ECO:0000256" key="4">
    <source>
        <dbReference type="SAM" id="SignalP"/>
    </source>
</evidence>
<organism evidence="6 7">
    <name type="scientific">Stappia sediminis</name>
    <dbReference type="NCBI Taxonomy" id="2692190"/>
    <lineage>
        <taxon>Bacteria</taxon>
        <taxon>Pseudomonadati</taxon>
        <taxon>Pseudomonadota</taxon>
        <taxon>Alphaproteobacteria</taxon>
        <taxon>Hyphomicrobiales</taxon>
        <taxon>Stappiaceae</taxon>
        <taxon>Stappia</taxon>
    </lineage>
</organism>
<dbReference type="Gene3D" id="3.40.190.10">
    <property type="entry name" value="Periplasmic binding protein-like II"/>
    <property type="match status" value="2"/>
</dbReference>
<evidence type="ECO:0000313" key="6">
    <source>
        <dbReference type="EMBL" id="MXN63349.1"/>
    </source>
</evidence>
<feature type="signal peptide" evidence="4">
    <location>
        <begin position="1"/>
        <end position="32"/>
    </location>
</feature>
<dbReference type="InterPro" id="IPR015168">
    <property type="entry name" value="SsuA/THI5"/>
</dbReference>
<comment type="similarity">
    <text evidence="2">Belongs to the bacterial solute-binding protein SsuA/TauA family.</text>
</comment>
<evidence type="ECO:0000256" key="2">
    <source>
        <dbReference type="ARBA" id="ARBA00010742"/>
    </source>
</evidence>
<dbReference type="Pfam" id="PF09084">
    <property type="entry name" value="NMT1"/>
    <property type="match status" value="1"/>
</dbReference>
<dbReference type="PROSITE" id="PS51318">
    <property type="entry name" value="TAT"/>
    <property type="match status" value="1"/>
</dbReference>
<evidence type="ECO:0000256" key="1">
    <source>
        <dbReference type="ARBA" id="ARBA00004418"/>
    </source>
</evidence>
<dbReference type="GO" id="GO:0042918">
    <property type="term" value="P:alkanesulfonate transmembrane transport"/>
    <property type="evidence" value="ECO:0007669"/>
    <property type="project" value="TreeGrafter"/>
</dbReference>